<feature type="compositionally biased region" description="Polar residues" evidence="2">
    <location>
        <begin position="360"/>
        <end position="386"/>
    </location>
</feature>
<dbReference type="EMBL" id="CAXHTB010000001">
    <property type="protein sequence ID" value="CAL0299429.1"/>
    <property type="molecule type" value="Genomic_DNA"/>
</dbReference>
<evidence type="ECO:0000256" key="1">
    <source>
        <dbReference type="PROSITE-ProRule" id="PRU00176"/>
    </source>
</evidence>
<name>A0AAV1VRB0_LUPLU</name>
<feature type="region of interest" description="Disordered" evidence="2">
    <location>
        <begin position="185"/>
        <end position="389"/>
    </location>
</feature>
<feature type="compositionally biased region" description="Basic and acidic residues" evidence="2">
    <location>
        <begin position="284"/>
        <end position="295"/>
    </location>
</feature>
<feature type="domain" description="RRM" evidence="3">
    <location>
        <begin position="1"/>
        <end position="71"/>
    </location>
</feature>
<reference evidence="4 5" key="1">
    <citation type="submission" date="2024-03" db="EMBL/GenBank/DDBJ databases">
        <authorList>
            <person name="Martinez-Hernandez J."/>
        </authorList>
    </citation>
    <scope>NUCLEOTIDE SEQUENCE [LARGE SCALE GENOMIC DNA]</scope>
</reference>
<dbReference type="InterPro" id="IPR035979">
    <property type="entry name" value="RBD_domain_sf"/>
</dbReference>
<dbReference type="GO" id="GO:0003723">
    <property type="term" value="F:RNA binding"/>
    <property type="evidence" value="ECO:0007669"/>
    <property type="project" value="UniProtKB-UniRule"/>
</dbReference>
<feature type="compositionally biased region" description="Basic and acidic residues" evidence="2">
    <location>
        <begin position="110"/>
        <end position="139"/>
    </location>
</feature>
<proteinExistence type="predicted"/>
<dbReference type="Proteomes" id="UP001497480">
    <property type="component" value="Unassembled WGS sequence"/>
</dbReference>
<dbReference type="InterPro" id="IPR012677">
    <property type="entry name" value="Nucleotide-bd_a/b_plait_sf"/>
</dbReference>
<feature type="compositionally biased region" description="Polar residues" evidence="2">
    <location>
        <begin position="224"/>
        <end position="235"/>
    </location>
</feature>
<organism evidence="4 5">
    <name type="scientific">Lupinus luteus</name>
    <name type="common">European yellow lupine</name>
    <dbReference type="NCBI Taxonomy" id="3873"/>
    <lineage>
        <taxon>Eukaryota</taxon>
        <taxon>Viridiplantae</taxon>
        <taxon>Streptophyta</taxon>
        <taxon>Embryophyta</taxon>
        <taxon>Tracheophyta</taxon>
        <taxon>Spermatophyta</taxon>
        <taxon>Magnoliopsida</taxon>
        <taxon>eudicotyledons</taxon>
        <taxon>Gunneridae</taxon>
        <taxon>Pentapetalae</taxon>
        <taxon>rosids</taxon>
        <taxon>fabids</taxon>
        <taxon>Fabales</taxon>
        <taxon>Fabaceae</taxon>
        <taxon>Papilionoideae</taxon>
        <taxon>50 kb inversion clade</taxon>
        <taxon>genistoids sensu lato</taxon>
        <taxon>core genistoids</taxon>
        <taxon>Genisteae</taxon>
        <taxon>Lupinus</taxon>
    </lineage>
</organism>
<dbReference type="Pfam" id="PF00076">
    <property type="entry name" value="RRM_1"/>
    <property type="match status" value="1"/>
</dbReference>
<dbReference type="SUPFAM" id="SSF54928">
    <property type="entry name" value="RNA-binding domain, RBD"/>
    <property type="match status" value="1"/>
</dbReference>
<dbReference type="PANTHER" id="PTHR48038">
    <property type="entry name" value="RIBONUCLEOPROTEIN RB97D"/>
    <property type="match status" value="1"/>
</dbReference>
<dbReference type="PROSITE" id="PS50102">
    <property type="entry name" value="RRM"/>
    <property type="match status" value="1"/>
</dbReference>
<sequence length="610" mass="67615">MSLFIGNLSKHTRRDELERVFRMFGQCNVQLKNGGYGFVVFDISADAEKALRELKGETICGNRLNLSWSSKQPTRNFQTLGRGGRKSQHARNSDRSYGTRKVGFNGGRNRKMDNVGRIESFDVPGKERDRRHDDIKDYGGEQEDHEGLTNEGGGAVPTARDKVRIQNALDFDRYEPYSVYDRKHDNEDYHVGHGSGSHGANAQKNMRRAQGGQDNGVEVENKSEPGSSVKLQSSGDGLLLRQRRNEHSISGSRQSHAPLRNESLPMTKETDRPQGKEYGGMKRSRNEIESPERSRVKISKQSSSCSLPSDASHLLSNSLSSKSMPRSSYPDRSRSVSSGGCSSSSKVRSSSKSPHFKGKSLNSRRSSSPTFLSASLNQPLQSPSKTHLNRKPISITALESADHLVAKGQHMGSALEVENIQSKDTGIAVNGNAARYTSTIEDAIERDQDIQKDNSGTHILLNPSHVTNLTKPFVAEDSSPALVKETEGFRHSGALLMDDLPTEIQKPASETHVNCHSGLSTFISSEEMNMVLKSCGLELPKDDEKDLTVDAFFGSARLWPWHIVYYRRLKKGLISAENYARRVAQNQEFGIVDKYIRSSSGWGELSLENS</sequence>
<dbReference type="AlphaFoldDB" id="A0AAV1VRB0"/>
<dbReference type="InterPro" id="IPR000504">
    <property type="entry name" value="RRM_dom"/>
</dbReference>
<keyword evidence="1" id="KW-0694">RNA-binding</keyword>
<keyword evidence="5" id="KW-1185">Reference proteome</keyword>
<evidence type="ECO:0000259" key="3">
    <source>
        <dbReference type="PROSITE" id="PS50102"/>
    </source>
</evidence>
<comment type="caution">
    <text evidence="4">The sequence shown here is derived from an EMBL/GenBank/DDBJ whole genome shotgun (WGS) entry which is preliminary data.</text>
</comment>
<dbReference type="CDD" id="cd00590">
    <property type="entry name" value="RRM_SF"/>
    <property type="match status" value="1"/>
</dbReference>
<evidence type="ECO:0000313" key="5">
    <source>
        <dbReference type="Proteomes" id="UP001497480"/>
    </source>
</evidence>
<feature type="compositionally biased region" description="Low complexity" evidence="2">
    <location>
        <begin position="335"/>
        <end position="353"/>
    </location>
</feature>
<evidence type="ECO:0000256" key="2">
    <source>
        <dbReference type="SAM" id="MobiDB-lite"/>
    </source>
</evidence>
<feature type="region of interest" description="Disordered" evidence="2">
    <location>
        <begin position="73"/>
        <end position="161"/>
    </location>
</feature>
<protein>
    <recommendedName>
        <fullName evidence="3">RRM domain-containing protein</fullName>
    </recommendedName>
</protein>
<dbReference type="PANTHER" id="PTHR48038:SF2">
    <property type="entry name" value="OS02G0536400 PROTEIN"/>
    <property type="match status" value="1"/>
</dbReference>
<gene>
    <name evidence="4" type="ORF">LLUT_LOCUS489</name>
</gene>
<accession>A0AAV1VRB0</accession>
<dbReference type="Gene3D" id="3.30.70.330">
    <property type="match status" value="1"/>
</dbReference>
<dbReference type="SMART" id="SM00360">
    <property type="entry name" value="RRM"/>
    <property type="match status" value="1"/>
</dbReference>
<evidence type="ECO:0000313" key="4">
    <source>
        <dbReference type="EMBL" id="CAL0299429.1"/>
    </source>
</evidence>
<feature type="compositionally biased region" description="Low complexity" evidence="2">
    <location>
        <begin position="309"/>
        <end position="328"/>
    </location>
</feature>